<reference evidence="1 3" key="1">
    <citation type="submission" date="2019-02" db="EMBL/GenBank/DDBJ databases">
        <title>Genome sequencing of Clostridium botulinum clinical isolates.</title>
        <authorList>
            <person name="Brunt J."/>
            <person name="Van Vliet A.H.M."/>
            <person name="Stringer S.C."/>
            <person name="Grant K.A."/>
            <person name="Carter A.C."/>
            <person name="Peck M.W."/>
        </authorList>
    </citation>
    <scope>NUCLEOTIDE SEQUENCE [LARGE SCALE GENOMIC DNA]</scope>
    <source>
        <strain evidence="1 3">H113700579</strain>
    </source>
</reference>
<evidence type="ECO:0000313" key="4">
    <source>
        <dbReference type="Proteomes" id="UP000476820"/>
    </source>
</evidence>
<reference evidence="2 4" key="2">
    <citation type="submission" date="2019-04" db="EMBL/GenBank/DDBJ databases">
        <title>Genome sequencing of Clostridium botulinum Groups I-IV and Clostridium butyricum.</title>
        <authorList>
            <person name="Brunt J."/>
            <person name="Van Vliet A.H.M."/>
            <person name="Stringer S.C."/>
            <person name="Carter A.T."/>
            <person name="Peck M.W."/>
        </authorList>
    </citation>
    <scope>NUCLEOTIDE SEQUENCE [LARGE SCALE GENOMIC DNA]</scope>
    <source>
        <strain evidence="2 4">1605</strain>
    </source>
</reference>
<evidence type="ECO:0000313" key="3">
    <source>
        <dbReference type="Proteomes" id="UP000472355"/>
    </source>
</evidence>
<dbReference type="EMBL" id="SGKU01000008">
    <property type="protein sequence ID" value="NFA41796.1"/>
    <property type="molecule type" value="Genomic_DNA"/>
</dbReference>
<organism evidence="1 3">
    <name type="scientific">Clostridium botulinum</name>
    <dbReference type="NCBI Taxonomy" id="1491"/>
    <lineage>
        <taxon>Bacteria</taxon>
        <taxon>Bacillati</taxon>
        <taxon>Bacillota</taxon>
        <taxon>Clostridia</taxon>
        <taxon>Eubacteriales</taxon>
        <taxon>Clostridiaceae</taxon>
        <taxon>Clostridium</taxon>
    </lineage>
</organism>
<proteinExistence type="predicted"/>
<accession>A0A6B4HT01</accession>
<evidence type="ECO:0000313" key="1">
    <source>
        <dbReference type="EMBL" id="NFA41796.1"/>
    </source>
</evidence>
<dbReference type="RefSeq" id="WP_017826644.1">
    <property type="nucleotide sequence ID" value="NZ_CP010520.1"/>
</dbReference>
<dbReference type="Proteomes" id="UP000472355">
    <property type="component" value="Unassembled WGS sequence"/>
</dbReference>
<gene>
    <name evidence="1" type="ORF">EXM65_04180</name>
    <name evidence="2" type="ORF">FC774_03620</name>
</gene>
<name>A0A6B4HT01_CLOBO</name>
<comment type="caution">
    <text evidence="1">The sequence shown here is derived from an EMBL/GenBank/DDBJ whole genome shotgun (WGS) entry which is preliminary data.</text>
</comment>
<dbReference type="AlphaFoldDB" id="A0A6B4HT01"/>
<evidence type="ECO:0000313" key="2">
    <source>
        <dbReference type="EMBL" id="NFF86990.1"/>
    </source>
</evidence>
<dbReference type="Proteomes" id="UP000476820">
    <property type="component" value="Unassembled WGS sequence"/>
</dbReference>
<sequence>MDTILYVYLDKKRIYNKYNFFTKIIDIFKTKKLKDIKIDELDILIKRIEIPSNLNDIAYEKNLSRILTKYNGKYNELSLNGKSLYNLNYTSEFQMQFISYSIVQSIRFVLMNLNKSIKNSNILVDIDDEKLLVSILKELAKESRNVILLNNSINKIEKIRETIMSEYGLSIEVILQECDLPNIDFVVTSKNKEYICNNVWYIKDFPNNSNRGIFINSILYKVPWDISLKEMPPQLIASIIRKQKKRSIHEILKSNDITLESILYNDDEIILGNQ</sequence>
<dbReference type="EMBL" id="SWOV01000006">
    <property type="protein sequence ID" value="NFF86990.1"/>
    <property type="molecule type" value="Genomic_DNA"/>
</dbReference>
<protein>
    <submittedName>
        <fullName evidence="1">Uncharacterized protein</fullName>
    </submittedName>
</protein>